<organism evidence="2 3">
    <name type="scientific">Passalora fulva</name>
    <name type="common">Tomato leaf mold</name>
    <name type="synonym">Cladosporium fulvum</name>
    <dbReference type="NCBI Taxonomy" id="5499"/>
    <lineage>
        <taxon>Eukaryota</taxon>
        <taxon>Fungi</taxon>
        <taxon>Dikarya</taxon>
        <taxon>Ascomycota</taxon>
        <taxon>Pezizomycotina</taxon>
        <taxon>Dothideomycetes</taxon>
        <taxon>Dothideomycetidae</taxon>
        <taxon>Mycosphaerellales</taxon>
        <taxon>Mycosphaerellaceae</taxon>
        <taxon>Fulvia</taxon>
    </lineage>
</organism>
<sequence length="156" mass="17283">MTIQAAANNWNNLIVPVANKGTTLGSPSMCKQKDEDFLTPFKAKLNRDWDITSIHVNKPDLAGIKADVEHYRKYGKPIFVNEFACVHDQGRFNPCTDQNEINNFINDAVKYFNSQSDIVGFGASNGNGLGKVWPLTTSSGKLSETGKTYLRAIKNL</sequence>
<dbReference type="PANTHER" id="PTHR34154">
    <property type="entry name" value="ALKALI-SENSITIVE LINKAGE PROTEIN 1"/>
    <property type="match status" value="1"/>
</dbReference>
<dbReference type="InterPro" id="IPR053183">
    <property type="entry name" value="ASL1"/>
</dbReference>
<dbReference type="PANTHER" id="PTHR34154:SF14">
    <property type="entry name" value="ASL1-LIKE GLYCOSYL HYDROLASE CATALYTIC DOMAIN-CONTAINING PROTEIN"/>
    <property type="match status" value="1"/>
</dbReference>
<dbReference type="EMBL" id="CP090168">
    <property type="protein sequence ID" value="UJO19178.1"/>
    <property type="molecule type" value="Genomic_DNA"/>
</dbReference>
<name>A0A9Q8UQY1_PASFU</name>
<evidence type="ECO:0000313" key="2">
    <source>
        <dbReference type="EMBL" id="UJO19178.1"/>
    </source>
</evidence>
<dbReference type="InterPro" id="IPR024655">
    <property type="entry name" value="Asl1_glyco_hydro_catalytic"/>
</dbReference>
<dbReference type="OrthoDB" id="5959761at2759"/>
<dbReference type="GO" id="GO:0009277">
    <property type="term" value="C:fungal-type cell wall"/>
    <property type="evidence" value="ECO:0007669"/>
    <property type="project" value="TreeGrafter"/>
</dbReference>
<evidence type="ECO:0000313" key="3">
    <source>
        <dbReference type="Proteomes" id="UP000756132"/>
    </source>
</evidence>
<dbReference type="SUPFAM" id="SSF51445">
    <property type="entry name" value="(Trans)glycosidases"/>
    <property type="match status" value="1"/>
</dbReference>
<evidence type="ECO:0000259" key="1">
    <source>
        <dbReference type="Pfam" id="PF11790"/>
    </source>
</evidence>
<dbReference type="GO" id="GO:0071966">
    <property type="term" value="P:fungal-type cell wall polysaccharide metabolic process"/>
    <property type="evidence" value="ECO:0007669"/>
    <property type="project" value="TreeGrafter"/>
</dbReference>
<dbReference type="KEGG" id="ffu:CLAFUR5_07491"/>
<dbReference type="OMA" id="TFINQIV"/>
<reference evidence="2" key="1">
    <citation type="submission" date="2021-12" db="EMBL/GenBank/DDBJ databases">
        <authorList>
            <person name="Zaccaron A."/>
            <person name="Stergiopoulos I."/>
        </authorList>
    </citation>
    <scope>NUCLEOTIDE SEQUENCE</scope>
    <source>
        <strain evidence="2">Race5_Kim</strain>
    </source>
</reference>
<dbReference type="AlphaFoldDB" id="A0A9Q8UQY1"/>
<dbReference type="RefSeq" id="XP_047763544.1">
    <property type="nucleotide sequence ID" value="XM_047906639.1"/>
</dbReference>
<protein>
    <recommendedName>
        <fullName evidence="1">Asl1-like glycosyl hydrolase catalytic domain-containing protein</fullName>
    </recommendedName>
</protein>
<dbReference type="InterPro" id="IPR017853">
    <property type="entry name" value="GH"/>
</dbReference>
<feature type="domain" description="Asl1-like glycosyl hydrolase catalytic" evidence="1">
    <location>
        <begin position="1"/>
        <end position="149"/>
    </location>
</feature>
<dbReference type="GeneID" id="71987369"/>
<gene>
    <name evidence="2" type="ORF">CLAFUR5_07491</name>
</gene>
<accession>A0A9Q8UQY1</accession>
<keyword evidence="3" id="KW-1185">Reference proteome</keyword>
<reference evidence="2" key="2">
    <citation type="journal article" date="2022" name="Microb. Genom.">
        <title>A chromosome-scale genome assembly of the tomato pathogen Cladosporium fulvum reveals a compartmentalized genome architecture and the presence of a dispensable chromosome.</title>
        <authorList>
            <person name="Zaccaron A.Z."/>
            <person name="Chen L.H."/>
            <person name="Samaras A."/>
            <person name="Stergiopoulos I."/>
        </authorList>
    </citation>
    <scope>NUCLEOTIDE SEQUENCE</scope>
    <source>
        <strain evidence="2">Race5_Kim</strain>
    </source>
</reference>
<dbReference type="Pfam" id="PF11790">
    <property type="entry name" value="Glyco_hydro_cc"/>
    <property type="match status" value="1"/>
</dbReference>
<proteinExistence type="predicted"/>
<dbReference type="Proteomes" id="UP000756132">
    <property type="component" value="Chromosome 6"/>
</dbReference>